<sequence length="174" mass="20161">MTYAVETLTFDLDTRSHSWYTPSAFPEPIPDEMGYWLFLPGSLTEALRQRTDNFSVAVIEETLINSTDPSLNAAHTKEKAEYFSRKVALKNHQEIWVMAHTLIPTTSLKQGLAELSTLQERPLGELLFADDTVRKSPTEITHFDTLWGRRSRYWLREQPLLVTEYFLPELIRQS</sequence>
<dbReference type="PANTHER" id="PTHR38683">
    <property type="entry name" value="CHORISMATE PYRUVATE-LYASE"/>
    <property type="match status" value="1"/>
</dbReference>
<dbReference type="PANTHER" id="PTHR38683:SF1">
    <property type="entry name" value="CHORISMATE PYRUVATE-LYASE"/>
    <property type="match status" value="1"/>
</dbReference>
<dbReference type="Proteomes" id="UP001595710">
    <property type="component" value="Unassembled WGS sequence"/>
</dbReference>
<dbReference type="HAMAP" id="MF_01632">
    <property type="entry name" value="UbiC"/>
    <property type="match status" value="1"/>
</dbReference>
<feature type="binding site" evidence="4">
    <location>
        <position position="85"/>
    </location>
    <ligand>
        <name>substrate</name>
    </ligand>
</feature>
<feature type="binding site" evidence="4">
    <location>
        <position position="123"/>
    </location>
    <ligand>
        <name>substrate</name>
    </ligand>
</feature>
<keyword evidence="3 4" id="KW-0456">Lyase</keyword>
<dbReference type="EC" id="4.1.3.40" evidence="4"/>
<organism evidence="5 6">
    <name type="scientific">Reinekea marina</name>
    <dbReference type="NCBI Taxonomy" id="1310421"/>
    <lineage>
        <taxon>Bacteria</taxon>
        <taxon>Pseudomonadati</taxon>
        <taxon>Pseudomonadota</taxon>
        <taxon>Gammaproteobacteria</taxon>
        <taxon>Oceanospirillales</taxon>
        <taxon>Saccharospirillaceae</taxon>
        <taxon>Reinekea</taxon>
    </lineage>
</organism>
<evidence type="ECO:0000313" key="6">
    <source>
        <dbReference type="Proteomes" id="UP001595710"/>
    </source>
</evidence>
<comment type="similarity">
    <text evidence="4">Belongs to the UbiC family.</text>
</comment>
<comment type="catalytic activity">
    <reaction evidence="4">
        <text>chorismate = 4-hydroxybenzoate + pyruvate</text>
        <dbReference type="Rhea" id="RHEA:16505"/>
        <dbReference type="ChEBI" id="CHEBI:15361"/>
        <dbReference type="ChEBI" id="CHEBI:17879"/>
        <dbReference type="ChEBI" id="CHEBI:29748"/>
        <dbReference type="EC" id="4.1.3.40"/>
    </reaction>
</comment>
<evidence type="ECO:0000256" key="1">
    <source>
        <dbReference type="ARBA" id="ARBA00022490"/>
    </source>
</evidence>
<comment type="caution">
    <text evidence="5">The sequence shown here is derived from an EMBL/GenBank/DDBJ whole genome shotgun (WGS) entry which is preliminary data.</text>
</comment>
<keyword evidence="1 4" id="KW-0963">Cytoplasm</keyword>
<evidence type="ECO:0000256" key="3">
    <source>
        <dbReference type="ARBA" id="ARBA00023239"/>
    </source>
</evidence>
<evidence type="ECO:0000256" key="2">
    <source>
        <dbReference type="ARBA" id="ARBA00022688"/>
    </source>
</evidence>
<dbReference type="RefSeq" id="WP_377362884.1">
    <property type="nucleotide sequence ID" value="NZ_JBHRYN010000011.1"/>
</dbReference>
<gene>
    <name evidence="4" type="primary">ubiC</name>
    <name evidence="5" type="ORF">ACFOND_09645</name>
</gene>
<reference evidence="6" key="1">
    <citation type="journal article" date="2019" name="Int. J. Syst. Evol. Microbiol.">
        <title>The Global Catalogue of Microorganisms (GCM) 10K type strain sequencing project: providing services to taxonomists for standard genome sequencing and annotation.</title>
        <authorList>
            <consortium name="The Broad Institute Genomics Platform"/>
            <consortium name="The Broad Institute Genome Sequencing Center for Infectious Disease"/>
            <person name="Wu L."/>
            <person name="Ma J."/>
        </authorList>
    </citation>
    <scope>NUCLEOTIDE SEQUENCE [LARGE SCALE GENOMIC DNA]</scope>
    <source>
        <strain evidence="6">CECT 8288</strain>
    </source>
</reference>
<protein>
    <recommendedName>
        <fullName evidence="4">Probable chorismate pyruvate-lyase</fullName>
        <shortName evidence="4">CL</shortName>
        <shortName evidence="4">CPL</shortName>
        <ecNumber evidence="4">4.1.3.40</ecNumber>
    </recommendedName>
</protein>
<dbReference type="EMBL" id="JBHRYN010000011">
    <property type="protein sequence ID" value="MFC3701901.1"/>
    <property type="molecule type" value="Genomic_DNA"/>
</dbReference>
<keyword evidence="4" id="KW-0670">Pyruvate</keyword>
<keyword evidence="6" id="KW-1185">Reference proteome</keyword>
<evidence type="ECO:0000313" key="5">
    <source>
        <dbReference type="EMBL" id="MFC3701901.1"/>
    </source>
</evidence>
<comment type="function">
    <text evidence="4">Removes the pyruvyl group from chorismate, with concomitant aromatization of the ring, to provide 4-hydroxybenzoate (4HB) for the ubiquinone pathway.</text>
</comment>
<dbReference type="Gene3D" id="3.40.1410.10">
    <property type="entry name" value="Chorismate lyase-like"/>
    <property type="match status" value="1"/>
</dbReference>
<comment type="subcellular location">
    <subcellularLocation>
        <location evidence="4">Cytoplasm</location>
    </subcellularLocation>
</comment>
<dbReference type="GO" id="GO:0016829">
    <property type="term" value="F:lyase activity"/>
    <property type="evidence" value="ECO:0007669"/>
    <property type="project" value="UniProtKB-KW"/>
</dbReference>
<dbReference type="SUPFAM" id="SSF64288">
    <property type="entry name" value="Chorismate lyase-like"/>
    <property type="match status" value="1"/>
</dbReference>
<feature type="binding site" evidence="4">
    <location>
        <position position="164"/>
    </location>
    <ligand>
        <name>substrate</name>
    </ligand>
</feature>
<keyword evidence="2 4" id="KW-0831">Ubiquinone biosynthesis</keyword>
<dbReference type="Pfam" id="PF04345">
    <property type="entry name" value="Chor_lyase"/>
    <property type="match status" value="1"/>
</dbReference>
<dbReference type="InterPro" id="IPR007440">
    <property type="entry name" value="Chorismate--pyruvate_lyase"/>
</dbReference>
<proteinExistence type="inferred from homology"/>
<accession>A0ABV7WRQ7</accession>
<comment type="pathway">
    <text evidence="4">Cofactor biosynthesis; ubiquinone biosynthesis.</text>
</comment>
<evidence type="ECO:0000256" key="4">
    <source>
        <dbReference type="HAMAP-Rule" id="MF_01632"/>
    </source>
</evidence>
<comment type="caution">
    <text evidence="4">Lacks conserved residue(s) required for the propagation of feature annotation.</text>
</comment>
<dbReference type="InterPro" id="IPR028978">
    <property type="entry name" value="Chorismate_lyase_/UTRA_dom_sf"/>
</dbReference>
<name>A0ABV7WRQ7_9GAMM</name>